<dbReference type="EMBL" id="VZCB01000052">
    <property type="protein sequence ID" value="MQN80608.1"/>
    <property type="molecule type" value="Genomic_DNA"/>
</dbReference>
<evidence type="ECO:0000313" key="3">
    <source>
        <dbReference type="Proteomes" id="UP000480425"/>
    </source>
</evidence>
<comment type="caution">
    <text evidence="2">The sequence shown here is derived from an EMBL/GenBank/DDBJ whole genome shotgun (WGS) entry which is preliminary data.</text>
</comment>
<keyword evidence="1" id="KW-1133">Transmembrane helix</keyword>
<evidence type="ECO:0000256" key="1">
    <source>
        <dbReference type="SAM" id="Phobius"/>
    </source>
</evidence>
<keyword evidence="1" id="KW-0472">Membrane</keyword>
<accession>A0A6G1U1B7</accession>
<name>A0A6G1U1B7_9BACT</name>
<feature type="transmembrane region" description="Helical" evidence="1">
    <location>
        <begin position="454"/>
        <end position="477"/>
    </location>
</feature>
<dbReference type="OrthoDB" id="1111139at2"/>
<organism evidence="2 3">
    <name type="scientific">Segatella copri</name>
    <dbReference type="NCBI Taxonomy" id="165179"/>
    <lineage>
        <taxon>Bacteria</taxon>
        <taxon>Pseudomonadati</taxon>
        <taxon>Bacteroidota</taxon>
        <taxon>Bacteroidia</taxon>
        <taxon>Bacteroidales</taxon>
        <taxon>Prevotellaceae</taxon>
        <taxon>Segatella</taxon>
    </lineage>
</organism>
<protein>
    <submittedName>
        <fullName evidence="2">PepSY domain-containing protein</fullName>
    </submittedName>
</protein>
<dbReference type="Pfam" id="PF03929">
    <property type="entry name" value="PepSY_TM"/>
    <property type="match status" value="1"/>
</dbReference>
<feature type="transmembrane region" description="Helical" evidence="1">
    <location>
        <begin position="224"/>
        <end position="245"/>
    </location>
</feature>
<keyword evidence="1" id="KW-0812">Transmembrane</keyword>
<reference evidence="2 3" key="1">
    <citation type="submission" date="2019-09" db="EMBL/GenBank/DDBJ databases">
        <title>Distinct polysaccharide growth profiles of human intestinal Prevotella copri isolates.</title>
        <authorList>
            <person name="Fehlner-Peach H."/>
            <person name="Magnabosco C."/>
            <person name="Raghavan V."/>
            <person name="Scher J.U."/>
            <person name="Tett A."/>
            <person name="Cox L.M."/>
            <person name="Gottsegen C."/>
            <person name="Watters A."/>
            <person name="Wiltshire- Gordon J.D."/>
            <person name="Segata N."/>
            <person name="Bonneau R."/>
            <person name="Littman D.R."/>
        </authorList>
    </citation>
    <scope>NUCLEOTIDE SEQUENCE [LARGE SCALE GENOMIC DNA]</scope>
    <source>
        <strain evidence="3">iA622</strain>
    </source>
</reference>
<feature type="transmembrane region" description="Helical" evidence="1">
    <location>
        <begin position="266"/>
        <end position="291"/>
    </location>
</feature>
<gene>
    <name evidence="2" type="ORF">F7D73_06510</name>
</gene>
<dbReference type="InterPro" id="IPR005625">
    <property type="entry name" value="PepSY-ass_TM"/>
</dbReference>
<evidence type="ECO:0000313" key="2">
    <source>
        <dbReference type="EMBL" id="MQN80608.1"/>
    </source>
</evidence>
<sequence>MKKGTWRKQHKWLGIGMSFFMLMFCLSGILLNHRSLIKDVNISRKYLPSRYEFRNWNGGLLRGTLDLDKGLGADSLPVSDSCHHLLLYGNGGIWLTDSKASFFKGFNEDLPTGADYRQIRNVIKTGDGNIFAVSPFGLYRYGVHETWHEVKMPLGEDEKLTDIASHGDTLVILSRSFAYTSHSPYTTFKRIKLHAPEDYDGKVTAFRTIWLLHSGELFGLVGKLIVDAIAFIIVILCITGGIFWLRPKRTVLLQTSLRLHDKIGRYTIIFTFLIALTGWCLRPPVMIALVLSKIPALTGTTLKNENPWNDRLRMIRYDEGCHDWLLSTSEGFYSLNLEKATVKALNSAPPVSVMGLNVLQKDKEGKWLCGSFSGLFTWDRQQGTAIDYFTGKVAPKKAGAPFGKKAIAGMSQDFASPVIAEYYEGTSFAPQPASMNQLPMSLWNVALEAHSGRIFIGSLATYIFIFVMGILALWCLWSGYRIRLKK</sequence>
<proteinExistence type="predicted"/>
<feature type="transmembrane region" description="Helical" evidence="1">
    <location>
        <begin position="12"/>
        <end position="31"/>
    </location>
</feature>
<dbReference type="RefSeq" id="WP_077154034.1">
    <property type="nucleotide sequence ID" value="NZ_VZCB01000052.1"/>
</dbReference>
<dbReference type="Proteomes" id="UP000480425">
    <property type="component" value="Unassembled WGS sequence"/>
</dbReference>
<dbReference type="AlphaFoldDB" id="A0A6G1U1B7"/>